<evidence type="ECO:0000313" key="4">
    <source>
        <dbReference type="Proteomes" id="UP001325140"/>
    </source>
</evidence>
<evidence type="ECO:0000259" key="2">
    <source>
        <dbReference type="Pfam" id="PF03364"/>
    </source>
</evidence>
<proteinExistence type="inferred from homology"/>
<feature type="domain" description="Coenzyme Q-binding protein COQ10 START" evidence="2">
    <location>
        <begin position="41"/>
        <end position="186"/>
    </location>
</feature>
<reference evidence="3" key="1">
    <citation type="submission" date="2022-10" db="EMBL/GenBank/DDBJ databases">
        <title>Host association and intracellularity evolved multiple times independently in the Rickettsiales.</title>
        <authorList>
            <person name="Castelli M."/>
            <person name="Nardi T."/>
            <person name="Gammuto L."/>
            <person name="Bellinzona G."/>
            <person name="Sabaneyeva E."/>
            <person name="Potekhin A."/>
            <person name="Serra V."/>
            <person name="Petroni G."/>
            <person name="Sassera D."/>
        </authorList>
    </citation>
    <scope>NUCLEOTIDE SEQUENCE [LARGE SCALE GENOMIC DNA]</scope>
    <source>
        <strain evidence="3">US_Bl 11III1</strain>
    </source>
</reference>
<accession>A0ABZ0UNV2</accession>
<protein>
    <submittedName>
        <fullName evidence="3">Polyketide cyclase/hydratase protein</fullName>
    </submittedName>
</protein>
<dbReference type="RefSeq" id="WP_323722459.1">
    <property type="nucleotide sequence ID" value="NZ_CP110343.1"/>
</dbReference>
<keyword evidence="4" id="KW-1185">Reference proteome</keyword>
<evidence type="ECO:0000313" key="3">
    <source>
        <dbReference type="EMBL" id="WPX97808.1"/>
    </source>
</evidence>
<evidence type="ECO:0000256" key="1">
    <source>
        <dbReference type="ARBA" id="ARBA00008918"/>
    </source>
</evidence>
<name>A0ABZ0UNV2_9RICK</name>
<comment type="similarity">
    <text evidence="1">Belongs to the ribosome association toxin RatA family.</text>
</comment>
<dbReference type="Gene3D" id="3.30.530.20">
    <property type="match status" value="1"/>
</dbReference>
<gene>
    <name evidence="3" type="ORF">Fokcrypt_00326</name>
</gene>
<sequence length="193" mass="22757">MWKNRTSSNYSKKSIIAYNMKHVISVEKNVSNKIFPIFKKIIDIEDYPNFIPYCSQVIYKKSDKLNNGEFTGTIHFKWKILHKSFTSHVACFFYTDTNICNIQLQEIARNLHKIKEMEDKYSEYLSFIEIKIQSNESIFHTMNGSWKLKRKDKNTTSVSFTMNVGLQNSLLNKILKLNIEAVCFRIYNAIVEQ</sequence>
<dbReference type="Proteomes" id="UP001325140">
    <property type="component" value="Chromosome"/>
</dbReference>
<dbReference type="InterPro" id="IPR023393">
    <property type="entry name" value="START-like_dom_sf"/>
</dbReference>
<dbReference type="InterPro" id="IPR005031">
    <property type="entry name" value="COQ10_START"/>
</dbReference>
<organism evidence="3 4">
    <name type="scientific">Candidatus Fokinia crypta</name>
    <dbReference type="NCBI Taxonomy" id="1920990"/>
    <lineage>
        <taxon>Bacteria</taxon>
        <taxon>Pseudomonadati</taxon>
        <taxon>Pseudomonadota</taxon>
        <taxon>Alphaproteobacteria</taxon>
        <taxon>Rickettsiales</taxon>
        <taxon>Candidatus Midichloriaceae</taxon>
        <taxon>Candidatus Fokinia</taxon>
    </lineage>
</organism>
<dbReference type="EMBL" id="CP110343">
    <property type="protein sequence ID" value="WPX97808.1"/>
    <property type="molecule type" value="Genomic_DNA"/>
</dbReference>
<dbReference type="Pfam" id="PF03364">
    <property type="entry name" value="Polyketide_cyc"/>
    <property type="match status" value="1"/>
</dbReference>